<name>A0ABX9UH74_9CORY</name>
<dbReference type="PRINTS" id="PR00509">
    <property type="entry name" value="PGMPMM"/>
</dbReference>
<dbReference type="CDD" id="cd03089">
    <property type="entry name" value="PMM_PGM"/>
    <property type="match status" value="1"/>
</dbReference>
<dbReference type="RefSeq" id="WP_122086508.1">
    <property type="nucleotide sequence ID" value="NZ_CP047583.1"/>
</dbReference>
<dbReference type="InterPro" id="IPR005843">
    <property type="entry name" value="A-D-PHexomutase_C"/>
</dbReference>
<dbReference type="Pfam" id="PF02880">
    <property type="entry name" value="PGM_PMM_III"/>
    <property type="match status" value="1"/>
</dbReference>
<dbReference type="SUPFAM" id="SSF53738">
    <property type="entry name" value="Phosphoglucomutase, first 3 domains"/>
    <property type="match status" value="3"/>
</dbReference>
<feature type="domain" description="Alpha-D-phosphohexomutase alpha/beta/alpha" evidence="9">
    <location>
        <begin position="161"/>
        <end position="258"/>
    </location>
</feature>
<feature type="domain" description="Alpha-D-phosphohexomutase alpha/beta/alpha" evidence="8">
    <location>
        <begin position="13"/>
        <end position="130"/>
    </location>
</feature>
<evidence type="ECO:0000256" key="5">
    <source>
        <dbReference type="ARBA" id="ARBA00022842"/>
    </source>
</evidence>
<comment type="similarity">
    <text evidence="2">Belongs to the phosphohexose mutase family.</text>
</comment>
<dbReference type="InterPro" id="IPR005846">
    <property type="entry name" value="A-D-PHexomutase_a/b/a-III"/>
</dbReference>
<dbReference type="SUPFAM" id="SSF55957">
    <property type="entry name" value="Phosphoglucomutase, C-terminal domain"/>
    <property type="match status" value="1"/>
</dbReference>
<dbReference type="Pfam" id="PF02879">
    <property type="entry name" value="PGM_PMM_II"/>
    <property type="match status" value="1"/>
</dbReference>
<evidence type="ECO:0000256" key="1">
    <source>
        <dbReference type="ARBA" id="ARBA00001946"/>
    </source>
</evidence>
<dbReference type="InterPro" id="IPR036900">
    <property type="entry name" value="A-D-PHexomutase_C_sf"/>
</dbReference>
<keyword evidence="12" id="KW-1185">Reference proteome</keyword>
<dbReference type="NCBIfam" id="NF007088">
    <property type="entry name" value="PRK09542.1"/>
    <property type="match status" value="1"/>
</dbReference>
<dbReference type="PANTHER" id="PTHR43771">
    <property type="entry name" value="PHOSPHOMANNOMUTASE"/>
    <property type="match status" value="1"/>
</dbReference>
<sequence length="456" mass="48736">MAIAHTEATLKNVIKAYDVRGVVGETIDADFVRTVGAAFAHILRGEGETRIAVGYDMRPSSPELAGAFAEGATSQGLDVIALGLTSTDELYFAAGTLKCAGAMFTASHNPAKYNGIKLCRAGATPVSTDTGLGEIGRMVLEGVPAADVAAGTVTEKDILADYATFLRDLVPVPEDRTLVVAVDAANGMAGLTVPAVLDDMDVRPFYFELDGTFPNHEANPLDPKNLVDLQRFTVEQGADIGLAFDGDADRCFVVDERGEPVSASSISALIAHRTLAQHPGATIIHNLITSQAVPEIIAEQGGEAVRTRVGHSYIKAEMARTGARFGGEHSAHYYFADFFNADSGLVAALHVLAALAEQDAPLSELMAEYNRYAASGEINSEVADQDATTQRVLDAFADRTEKLDRLDGVTVWLKDTKAWFNVRASNTEPLLRLNVEAETEQEVQELVEEILGIIRA</sequence>
<dbReference type="Proteomes" id="UP000266886">
    <property type="component" value="Unassembled WGS sequence"/>
</dbReference>
<feature type="domain" description="Alpha-D-phosphohexomutase alpha/beta/alpha" evidence="10">
    <location>
        <begin position="265"/>
        <end position="372"/>
    </location>
</feature>
<evidence type="ECO:0000259" key="7">
    <source>
        <dbReference type="Pfam" id="PF00408"/>
    </source>
</evidence>
<protein>
    <submittedName>
        <fullName evidence="11">Phosphomannomutase/phosphoglucomutase</fullName>
    </submittedName>
</protein>
<dbReference type="Gene3D" id="3.40.120.10">
    <property type="entry name" value="Alpha-D-Glucose-1,6-Bisphosphate, subunit A, domain 3"/>
    <property type="match status" value="3"/>
</dbReference>
<evidence type="ECO:0000256" key="4">
    <source>
        <dbReference type="ARBA" id="ARBA00022723"/>
    </source>
</evidence>
<evidence type="ECO:0000256" key="3">
    <source>
        <dbReference type="ARBA" id="ARBA00022553"/>
    </source>
</evidence>
<dbReference type="PANTHER" id="PTHR43771:SF1">
    <property type="entry name" value="PHOSPHOMANNOMUTASE"/>
    <property type="match status" value="1"/>
</dbReference>
<evidence type="ECO:0000256" key="6">
    <source>
        <dbReference type="ARBA" id="ARBA00023235"/>
    </source>
</evidence>
<comment type="cofactor">
    <cofactor evidence="1">
        <name>Mg(2+)</name>
        <dbReference type="ChEBI" id="CHEBI:18420"/>
    </cofactor>
</comment>
<dbReference type="Pfam" id="PF00408">
    <property type="entry name" value="PGM_PMM_IV"/>
    <property type="match status" value="1"/>
</dbReference>
<dbReference type="Pfam" id="PF02878">
    <property type="entry name" value="PGM_PMM_I"/>
    <property type="match status" value="1"/>
</dbReference>
<evidence type="ECO:0000259" key="10">
    <source>
        <dbReference type="Pfam" id="PF02880"/>
    </source>
</evidence>
<proteinExistence type="inferred from homology"/>
<dbReference type="Gene3D" id="3.30.310.50">
    <property type="entry name" value="Alpha-D-phosphohexomutase, C-terminal domain"/>
    <property type="match status" value="1"/>
</dbReference>
<keyword evidence="4" id="KW-0479">Metal-binding</keyword>
<evidence type="ECO:0000259" key="8">
    <source>
        <dbReference type="Pfam" id="PF02878"/>
    </source>
</evidence>
<evidence type="ECO:0000256" key="2">
    <source>
        <dbReference type="ARBA" id="ARBA00010231"/>
    </source>
</evidence>
<evidence type="ECO:0000313" key="11">
    <source>
        <dbReference type="EMBL" id="RMD17778.1"/>
    </source>
</evidence>
<reference evidence="11 12" key="1">
    <citation type="submission" date="2018-10" db="EMBL/GenBank/DDBJ databases">
        <title>Whole genome sequence of Corynebacterium gottingense DSM 130494T.</title>
        <authorList>
            <person name="Bernier A.-M."/>
            <person name="Bernard K."/>
        </authorList>
    </citation>
    <scope>NUCLEOTIDE SEQUENCE [LARGE SCALE GENOMIC DNA]</scope>
    <source>
        <strain evidence="11 12">DSM 103494</strain>
    </source>
</reference>
<dbReference type="InterPro" id="IPR016055">
    <property type="entry name" value="A-D-PHexomutase_a/b/a-I/II/III"/>
</dbReference>
<accession>A0ABX9UH74</accession>
<evidence type="ECO:0000313" key="12">
    <source>
        <dbReference type="Proteomes" id="UP000266886"/>
    </source>
</evidence>
<keyword evidence="5" id="KW-0460">Magnesium</keyword>
<keyword evidence="3" id="KW-0597">Phosphoprotein</keyword>
<evidence type="ECO:0000259" key="9">
    <source>
        <dbReference type="Pfam" id="PF02879"/>
    </source>
</evidence>
<dbReference type="InterPro" id="IPR005844">
    <property type="entry name" value="A-D-PHexomutase_a/b/a-I"/>
</dbReference>
<dbReference type="EMBL" id="RDRE01000038">
    <property type="protein sequence ID" value="RMD17778.1"/>
    <property type="molecule type" value="Genomic_DNA"/>
</dbReference>
<organism evidence="11 12">
    <name type="scientific">Corynebacterium gottingense</name>
    <dbReference type="NCBI Taxonomy" id="2041036"/>
    <lineage>
        <taxon>Bacteria</taxon>
        <taxon>Bacillati</taxon>
        <taxon>Actinomycetota</taxon>
        <taxon>Actinomycetes</taxon>
        <taxon>Mycobacteriales</taxon>
        <taxon>Corynebacteriaceae</taxon>
        <taxon>Corynebacterium</taxon>
    </lineage>
</organism>
<dbReference type="InterPro" id="IPR005845">
    <property type="entry name" value="A-D-PHexomutase_a/b/a-II"/>
</dbReference>
<gene>
    <name evidence="11" type="ORF">EAW56_10695</name>
</gene>
<keyword evidence="6" id="KW-0413">Isomerase</keyword>
<feature type="domain" description="Alpha-D-phosphohexomutase C-terminal" evidence="7">
    <location>
        <begin position="377"/>
        <end position="451"/>
    </location>
</feature>
<comment type="caution">
    <text evidence="11">The sequence shown here is derived from an EMBL/GenBank/DDBJ whole genome shotgun (WGS) entry which is preliminary data.</text>
</comment>
<dbReference type="InterPro" id="IPR005841">
    <property type="entry name" value="Alpha-D-phosphohexomutase_SF"/>
</dbReference>